<proteinExistence type="predicted"/>
<comment type="caution">
    <text evidence="2">The sequence shown here is derived from an EMBL/GenBank/DDBJ whole genome shotgun (WGS) entry which is preliminary data.</text>
</comment>
<feature type="transmembrane region" description="Helical" evidence="1">
    <location>
        <begin position="61"/>
        <end position="78"/>
    </location>
</feature>
<gene>
    <name evidence="2" type="ORF">GOB93_13805</name>
</gene>
<keyword evidence="1" id="KW-0472">Membrane</keyword>
<reference evidence="2 3" key="1">
    <citation type="journal article" date="2020" name="Int. J. Syst. Evol. Microbiol.">
        <title>Novel acetic acid bacteria from cider fermentations: Acetobacter conturbans sp. nov. and Acetobacter fallax sp. nov.</title>
        <authorList>
            <person name="Sombolestani A.S."/>
            <person name="Cleenwerck I."/>
            <person name="Cnockaert M."/>
            <person name="Borremans W."/>
            <person name="Wieme A.D."/>
            <person name="De Vuyst L."/>
            <person name="Vandamme P."/>
        </authorList>
    </citation>
    <scope>NUCLEOTIDE SEQUENCE [LARGE SCALE GENOMIC DNA]</scope>
    <source>
        <strain evidence="2 3">LMG 30640</strain>
    </source>
</reference>
<evidence type="ECO:0008006" key="4">
    <source>
        <dbReference type="Google" id="ProtNLM"/>
    </source>
</evidence>
<protein>
    <recommendedName>
        <fullName evidence="4">DUF3618 domain-containing protein</fullName>
    </recommendedName>
</protein>
<evidence type="ECO:0000313" key="2">
    <source>
        <dbReference type="EMBL" id="NHN85709.1"/>
    </source>
</evidence>
<organism evidence="2 3">
    <name type="scientific">Acetobacter musti</name>
    <dbReference type="NCBI Taxonomy" id="864732"/>
    <lineage>
        <taxon>Bacteria</taxon>
        <taxon>Pseudomonadati</taxon>
        <taxon>Pseudomonadota</taxon>
        <taxon>Alphaproteobacteria</taxon>
        <taxon>Acetobacterales</taxon>
        <taxon>Acetobacteraceae</taxon>
        <taxon>Acetobacter</taxon>
    </lineage>
</organism>
<keyword evidence="1" id="KW-0812">Transmembrane</keyword>
<sequence length="83" mass="9377">MNAAETLKKLSPEDLQEITKHLEKSLHQHKEELHRQIAGHLSTLKSDVREHENKIPTSCKVYGLLILTAASLLSYVFGRKSAD</sequence>
<dbReference type="Proteomes" id="UP000635278">
    <property type="component" value="Unassembled WGS sequence"/>
</dbReference>
<keyword evidence="1" id="KW-1133">Transmembrane helix</keyword>
<dbReference type="RefSeq" id="WP_173584097.1">
    <property type="nucleotide sequence ID" value="NZ_WOTB01000019.1"/>
</dbReference>
<evidence type="ECO:0000256" key="1">
    <source>
        <dbReference type="SAM" id="Phobius"/>
    </source>
</evidence>
<evidence type="ECO:0000313" key="3">
    <source>
        <dbReference type="Proteomes" id="UP000635278"/>
    </source>
</evidence>
<name>A0ABX0JR99_9PROT</name>
<dbReference type="EMBL" id="WOTB01000019">
    <property type="protein sequence ID" value="NHN85709.1"/>
    <property type="molecule type" value="Genomic_DNA"/>
</dbReference>
<keyword evidence="3" id="KW-1185">Reference proteome</keyword>
<accession>A0ABX0JR99</accession>